<keyword evidence="1" id="KW-0812">Transmembrane</keyword>
<dbReference type="InterPro" id="IPR045584">
    <property type="entry name" value="Pilin-like"/>
</dbReference>
<evidence type="ECO:0000313" key="2">
    <source>
        <dbReference type="EMBL" id="NMG14650.1"/>
    </source>
</evidence>
<name>A0ABX1NRM7_9RHOO</name>
<dbReference type="PROSITE" id="PS00409">
    <property type="entry name" value="PROKAR_NTER_METHYL"/>
    <property type="match status" value="1"/>
</dbReference>
<keyword evidence="1" id="KW-1133">Transmembrane helix</keyword>
<dbReference type="InterPro" id="IPR012902">
    <property type="entry name" value="N_methyl_site"/>
</dbReference>
<dbReference type="Proteomes" id="UP000633943">
    <property type="component" value="Unassembled WGS sequence"/>
</dbReference>
<dbReference type="NCBIfam" id="TIGR02532">
    <property type="entry name" value="IV_pilin_GFxxxE"/>
    <property type="match status" value="1"/>
</dbReference>
<dbReference type="SUPFAM" id="SSF54523">
    <property type="entry name" value="Pili subunits"/>
    <property type="match status" value="1"/>
</dbReference>
<keyword evidence="3" id="KW-1185">Reference proteome</keyword>
<accession>A0ABX1NRM7</accession>
<dbReference type="PANTHER" id="PTHR30093">
    <property type="entry name" value="GENERAL SECRETION PATHWAY PROTEIN G"/>
    <property type="match status" value="1"/>
</dbReference>
<dbReference type="Pfam" id="PF16732">
    <property type="entry name" value="ComP_DUS"/>
    <property type="match status" value="1"/>
</dbReference>
<organism evidence="2 3">
    <name type="scientific">Aromatoleum bremense</name>
    <dbReference type="NCBI Taxonomy" id="76115"/>
    <lineage>
        <taxon>Bacteria</taxon>
        <taxon>Pseudomonadati</taxon>
        <taxon>Pseudomonadota</taxon>
        <taxon>Betaproteobacteria</taxon>
        <taxon>Rhodocyclales</taxon>
        <taxon>Rhodocyclaceae</taxon>
        <taxon>Aromatoleum</taxon>
    </lineage>
</organism>
<evidence type="ECO:0000313" key="3">
    <source>
        <dbReference type="Proteomes" id="UP000633943"/>
    </source>
</evidence>
<reference evidence="2 3" key="1">
    <citation type="submission" date="2019-12" db="EMBL/GenBank/DDBJ databases">
        <title>Comparative genomics gives insights into the taxonomy of the Azoarcus-Aromatoleum group and reveals separate origins of nif in the plant-associated Azoarcus and non-plant-associated Aromatoleum sub-groups.</title>
        <authorList>
            <person name="Lafos M."/>
            <person name="Maluk M."/>
            <person name="Batista M."/>
            <person name="Junghare M."/>
            <person name="Carmona M."/>
            <person name="Faoro H."/>
            <person name="Cruz L.M."/>
            <person name="Battistoni F."/>
            <person name="De Souza E."/>
            <person name="Pedrosa F."/>
            <person name="Chen W.-M."/>
            <person name="Poole P.S."/>
            <person name="Dixon R.A."/>
            <person name="James E.K."/>
        </authorList>
    </citation>
    <scope>NUCLEOTIDE SEQUENCE [LARGE SCALE GENOMIC DNA]</scope>
    <source>
        <strain evidence="2 3">PbN1</strain>
    </source>
</reference>
<dbReference type="EMBL" id="WTVP01000006">
    <property type="protein sequence ID" value="NMG14650.1"/>
    <property type="molecule type" value="Genomic_DNA"/>
</dbReference>
<sequence>MNERGHNLRGRPTADRAAEGFTLIELMIVVAVVGILAAIAYPSYQEFVRKARRADGKEALVRVQIEQEKWRTNNTTYTSNLVDDLGLDDESAEKHYTLAISGTSGTGYTVTATAVGAQADDTDCATIVLKEGVAESEKRTPAVCW</sequence>
<dbReference type="PANTHER" id="PTHR30093:SF47">
    <property type="entry name" value="TYPE IV PILUS NON-CORE MINOR PILIN PILE"/>
    <property type="match status" value="1"/>
</dbReference>
<evidence type="ECO:0000256" key="1">
    <source>
        <dbReference type="SAM" id="Phobius"/>
    </source>
</evidence>
<comment type="caution">
    <text evidence="2">The sequence shown here is derived from an EMBL/GenBank/DDBJ whole genome shotgun (WGS) entry which is preliminary data.</text>
</comment>
<dbReference type="InterPro" id="IPR031982">
    <property type="entry name" value="PilE-like"/>
</dbReference>
<feature type="transmembrane region" description="Helical" evidence="1">
    <location>
        <begin position="20"/>
        <end position="44"/>
    </location>
</feature>
<dbReference type="Pfam" id="PF07963">
    <property type="entry name" value="N_methyl"/>
    <property type="match status" value="1"/>
</dbReference>
<proteinExistence type="predicted"/>
<protein>
    <submittedName>
        <fullName evidence="2">Prepilin-type N-terminal cleavage/methylation domain-containing protein</fullName>
    </submittedName>
</protein>
<keyword evidence="1" id="KW-0472">Membrane</keyword>
<gene>
    <name evidence="2" type="ORF">GPA24_03665</name>
</gene>
<dbReference type="Gene3D" id="3.30.700.10">
    <property type="entry name" value="Glycoprotein, Type 4 Pilin"/>
    <property type="match status" value="1"/>
</dbReference>